<dbReference type="RefSeq" id="WP_218320807.1">
    <property type="nucleotide sequence ID" value="NZ_JAEEGC010000053.1"/>
</dbReference>
<comment type="similarity">
    <text evidence="1">Belongs to the DltD family.</text>
</comment>
<evidence type="ECO:0000313" key="2">
    <source>
        <dbReference type="EMBL" id="MBV7273738.1"/>
    </source>
</evidence>
<accession>A0A949X4B7</accession>
<dbReference type="PANTHER" id="PTHR40039">
    <property type="entry name" value="PROTEIN DLTD"/>
    <property type="match status" value="1"/>
</dbReference>
<keyword evidence="1" id="KW-1003">Cell membrane</keyword>
<evidence type="ECO:0000313" key="3">
    <source>
        <dbReference type="Proteomes" id="UP000694308"/>
    </source>
</evidence>
<sequence length="394" mass="46206">MKKLIAFLFSILFCFLFIFGMKEYYANKIHDEYYDKAAEMLTDNKFKSLILQKEGVKSGDNLLMFGSSEFEVSRDYATHPYNFFNNKKAGFQVDLIGRAGYQSLVHAVDFGALGKELKNQKVVFVLSPQWFTKGGISENTFEANSSEYQVYGFLLNPSIDRKLKITLAKRILQISKKKSNKDFQIMRNYCELYSNDDLYNRALQYSMTPYYWIRYELLSIKDEINSDKLLKSNKKMSKYEKEIPKNINWNSELKNAVDNAKKRSHNKFGMDDSSYKNMTKKGLKNGSMKNSSYKVSPEYDDFKLLLDVCKEEGIRPLILNIPVNGKWYDYCGFNKADRKAYYNKINKIVKSYGFQVADFSNHEYDDYFLKDGSHLGWKGWIYVNKAIDQYYHEN</sequence>
<dbReference type="InterPro" id="IPR006998">
    <property type="entry name" value="DltD"/>
</dbReference>
<dbReference type="Proteomes" id="UP000694308">
    <property type="component" value="Unassembled WGS sequence"/>
</dbReference>
<keyword evidence="1" id="KW-0472">Membrane</keyword>
<dbReference type="PIRSF" id="PIRSF021438">
    <property type="entry name" value="DltD"/>
    <property type="match status" value="1"/>
</dbReference>
<dbReference type="InterPro" id="IPR023896">
    <property type="entry name" value="LTA_DltD"/>
</dbReference>
<organism evidence="2 3">
    <name type="scientific">Clostridium thailandense</name>
    <dbReference type="NCBI Taxonomy" id="2794346"/>
    <lineage>
        <taxon>Bacteria</taxon>
        <taxon>Bacillati</taxon>
        <taxon>Bacillota</taxon>
        <taxon>Clostridia</taxon>
        <taxon>Eubacteriales</taxon>
        <taxon>Clostridiaceae</taxon>
        <taxon>Clostridium</taxon>
    </lineage>
</organism>
<dbReference type="EMBL" id="JAEEGC010000053">
    <property type="protein sequence ID" value="MBV7273738.1"/>
    <property type="molecule type" value="Genomic_DNA"/>
</dbReference>
<evidence type="ECO:0000256" key="1">
    <source>
        <dbReference type="PIRNR" id="PIRNR021438"/>
    </source>
</evidence>
<gene>
    <name evidence="2" type="primary">dltD</name>
    <name evidence="2" type="ORF">I6U48_12540</name>
</gene>
<comment type="pathway">
    <text evidence="1">Cell wall biogenesis; lipoteichoic acid biosynthesis.</text>
</comment>
<name>A0A949X4B7_9CLOT</name>
<comment type="caution">
    <text evidence="2">The sequence shown here is derived from an EMBL/GenBank/DDBJ whole genome shotgun (WGS) entry which is preliminary data.</text>
</comment>
<proteinExistence type="inferred from homology"/>
<keyword evidence="3" id="KW-1185">Reference proteome</keyword>
<dbReference type="NCBIfam" id="TIGR04092">
    <property type="entry name" value="LTA_DltD"/>
    <property type="match status" value="1"/>
</dbReference>
<dbReference type="PANTHER" id="PTHR40039:SF1">
    <property type="entry name" value="PROTEIN DLTD"/>
    <property type="match status" value="1"/>
</dbReference>
<reference evidence="2" key="1">
    <citation type="submission" date="2020-12" db="EMBL/GenBank/DDBJ databases">
        <title>Clostridium thailandense sp. nov., a novel acetogenic bacterium isolated from peat land soil in Thailand.</title>
        <authorList>
            <person name="Chaikitkaew S."/>
            <person name="Birkeland N.K."/>
        </authorList>
    </citation>
    <scope>NUCLEOTIDE SEQUENCE</scope>
    <source>
        <strain evidence="2">PL3</strain>
    </source>
</reference>
<dbReference type="Pfam" id="PF04914">
    <property type="entry name" value="DltD"/>
    <property type="match status" value="1"/>
</dbReference>
<protein>
    <recommendedName>
        <fullName evidence="1">Protein DltD</fullName>
    </recommendedName>
</protein>
<dbReference type="AlphaFoldDB" id="A0A949X4B7"/>